<dbReference type="Pfam" id="PF00583">
    <property type="entry name" value="Acetyltransf_1"/>
    <property type="match status" value="1"/>
</dbReference>
<dbReference type="CDD" id="cd04301">
    <property type="entry name" value="NAT_SF"/>
    <property type="match status" value="1"/>
</dbReference>
<feature type="domain" description="N-acetyltransferase" evidence="1">
    <location>
        <begin position="61"/>
        <end position="209"/>
    </location>
</feature>
<keyword evidence="3" id="KW-1185">Reference proteome</keyword>
<dbReference type="GO" id="GO:0016747">
    <property type="term" value="F:acyltransferase activity, transferring groups other than amino-acyl groups"/>
    <property type="evidence" value="ECO:0007669"/>
    <property type="project" value="InterPro"/>
</dbReference>
<evidence type="ECO:0000313" key="3">
    <source>
        <dbReference type="Proteomes" id="UP000554286"/>
    </source>
</evidence>
<dbReference type="EMBL" id="JACIGK010000003">
    <property type="protein sequence ID" value="MBB4264912.1"/>
    <property type="molecule type" value="Genomic_DNA"/>
</dbReference>
<dbReference type="InterPro" id="IPR016181">
    <property type="entry name" value="Acyl_CoA_acyltransferase"/>
</dbReference>
<evidence type="ECO:0000313" key="2">
    <source>
        <dbReference type="EMBL" id="MBB4264912.1"/>
    </source>
</evidence>
<accession>A0A7W6RAT0</accession>
<protein>
    <recommendedName>
        <fullName evidence="1">N-acetyltransferase domain-containing protein</fullName>
    </recommendedName>
</protein>
<sequence>MPDLPVPPPLTPTPSVSMTLAEAMARPIPPGRLRETVTYMECHQPPEQPQPPLPPGVTLARHAGTLTWADFGPLFHAVGDPWLWRDRLLWPREAIDAHMADPGIVIHLLARDGQPLGFCEMDRRDPADGVSVLYFGLVPRAIGGGLGRALFIHALADAWAESPACVRLNTCTHDSPRALAFYQAYGFAVVDRRVTEADDPRLTGILPAEAGARFPLAPLITRPPALSTA</sequence>
<evidence type="ECO:0000259" key="1">
    <source>
        <dbReference type="PROSITE" id="PS51186"/>
    </source>
</evidence>
<dbReference type="InterPro" id="IPR000182">
    <property type="entry name" value="GNAT_dom"/>
</dbReference>
<organism evidence="2 3">
    <name type="scientific">Roseospira visakhapatnamensis</name>
    <dbReference type="NCBI Taxonomy" id="390880"/>
    <lineage>
        <taxon>Bacteria</taxon>
        <taxon>Pseudomonadati</taxon>
        <taxon>Pseudomonadota</taxon>
        <taxon>Alphaproteobacteria</taxon>
        <taxon>Rhodospirillales</taxon>
        <taxon>Rhodospirillaceae</taxon>
        <taxon>Roseospira</taxon>
    </lineage>
</organism>
<dbReference type="AlphaFoldDB" id="A0A7W6RAT0"/>
<dbReference type="PROSITE" id="PS51186">
    <property type="entry name" value="GNAT"/>
    <property type="match status" value="1"/>
</dbReference>
<proteinExistence type="predicted"/>
<dbReference type="Gene3D" id="3.40.630.30">
    <property type="match status" value="1"/>
</dbReference>
<reference evidence="2 3" key="1">
    <citation type="submission" date="2020-08" db="EMBL/GenBank/DDBJ databases">
        <title>Genome sequencing of Purple Non-Sulfur Bacteria from various extreme environments.</title>
        <authorList>
            <person name="Mayer M."/>
        </authorList>
    </citation>
    <scope>NUCLEOTIDE SEQUENCE [LARGE SCALE GENOMIC DNA]</scope>
    <source>
        <strain evidence="2 3">JA131</strain>
    </source>
</reference>
<comment type="caution">
    <text evidence="2">The sequence shown here is derived from an EMBL/GenBank/DDBJ whole genome shotgun (WGS) entry which is preliminary data.</text>
</comment>
<dbReference type="RefSeq" id="WP_184042550.1">
    <property type="nucleotide sequence ID" value="NZ_JACIGK010000003.1"/>
</dbReference>
<name>A0A7W6RAT0_9PROT</name>
<dbReference type="Proteomes" id="UP000554286">
    <property type="component" value="Unassembled WGS sequence"/>
</dbReference>
<dbReference type="SUPFAM" id="SSF55729">
    <property type="entry name" value="Acyl-CoA N-acyltransferases (Nat)"/>
    <property type="match status" value="1"/>
</dbReference>
<gene>
    <name evidence="2" type="ORF">GGD89_000523</name>
</gene>